<organism evidence="3 4">
    <name type="scientific">Acanthoscelides obtectus</name>
    <name type="common">Bean weevil</name>
    <name type="synonym">Bruchus obtectus</name>
    <dbReference type="NCBI Taxonomy" id="200917"/>
    <lineage>
        <taxon>Eukaryota</taxon>
        <taxon>Metazoa</taxon>
        <taxon>Ecdysozoa</taxon>
        <taxon>Arthropoda</taxon>
        <taxon>Hexapoda</taxon>
        <taxon>Insecta</taxon>
        <taxon>Pterygota</taxon>
        <taxon>Neoptera</taxon>
        <taxon>Endopterygota</taxon>
        <taxon>Coleoptera</taxon>
        <taxon>Polyphaga</taxon>
        <taxon>Cucujiformia</taxon>
        <taxon>Chrysomeloidea</taxon>
        <taxon>Chrysomelidae</taxon>
        <taxon>Bruchinae</taxon>
        <taxon>Bruchini</taxon>
        <taxon>Acanthoscelides</taxon>
    </lineage>
</organism>
<evidence type="ECO:0000259" key="2">
    <source>
        <dbReference type="PROSITE" id="PS51029"/>
    </source>
</evidence>
<gene>
    <name evidence="3" type="ORF">ACAOBT_LOCUS18485</name>
</gene>
<name>A0A9P0LCA0_ACAOB</name>
<feature type="compositionally biased region" description="Low complexity" evidence="1">
    <location>
        <begin position="478"/>
        <end position="488"/>
    </location>
</feature>
<dbReference type="InterPro" id="IPR006578">
    <property type="entry name" value="MADF-dom"/>
</dbReference>
<feature type="region of interest" description="Disordered" evidence="1">
    <location>
        <begin position="276"/>
        <end position="308"/>
    </location>
</feature>
<evidence type="ECO:0000256" key="1">
    <source>
        <dbReference type="SAM" id="MobiDB-lite"/>
    </source>
</evidence>
<reference evidence="3" key="1">
    <citation type="submission" date="2022-03" db="EMBL/GenBank/DDBJ databases">
        <authorList>
            <person name="Sayadi A."/>
        </authorList>
    </citation>
    <scope>NUCLEOTIDE SEQUENCE</scope>
</reference>
<feature type="domain" description="MADF" evidence="2">
    <location>
        <begin position="159"/>
        <end position="262"/>
    </location>
</feature>
<evidence type="ECO:0000313" key="3">
    <source>
        <dbReference type="EMBL" id="CAH1988447.1"/>
    </source>
</evidence>
<dbReference type="PANTHER" id="PTHR12243:SF67">
    <property type="entry name" value="COREPRESSOR OF PANGOLIN, ISOFORM A-RELATED"/>
    <property type="match status" value="1"/>
</dbReference>
<dbReference type="Proteomes" id="UP001152888">
    <property type="component" value="Unassembled WGS sequence"/>
</dbReference>
<dbReference type="InterPro" id="IPR039353">
    <property type="entry name" value="TF_Adf1"/>
</dbReference>
<proteinExistence type="predicted"/>
<dbReference type="PROSITE" id="PS51029">
    <property type="entry name" value="MADF"/>
    <property type="match status" value="2"/>
</dbReference>
<accession>A0A9P0LCA0</accession>
<comment type="caution">
    <text evidence="3">The sequence shown here is derived from an EMBL/GenBank/DDBJ whole genome shotgun (WGS) entry which is preliminary data.</text>
</comment>
<feature type="domain" description="MADF" evidence="2">
    <location>
        <begin position="10"/>
        <end position="111"/>
    </location>
</feature>
<dbReference type="AlphaFoldDB" id="A0A9P0LCA0"/>
<dbReference type="OrthoDB" id="10071528at2759"/>
<dbReference type="Pfam" id="PF10545">
    <property type="entry name" value="MADF_DNA_bdg"/>
    <property type="match status" value="2"/>
</dbReference>
<dbReference type="PANTHER" id="PTHR12243">
    <property type="entry name" value="MADF DOMAIN TRANSCRIPTION FACTOR"/>
    <property type="match status" value="1"/>
</dbReference>
<protein>
    <recommendedName>
        <fullName evidence="2">MADF domain-containing protein</fullName>
    </recommendedName>
</protein>
<feature type="compositionally biased region" description="Polar residues" evidence="1">
    <location>
        <begin position="276"/>
        <end position="296"/>
    </location>
</feature>
<feature type="compositionally biased region" description="Polar residues" evidence="1">
    <location>
        <begin position="446"/>
        <end position="469"/>
    </location>
</feature>
<keyword evidence="4" id="KW-1185">Reference proteome</keyword>
<dbReference type="EMBL" id="CAKOFQ010007045">
    <property type="protein sequence ID" value="CAH1988447.1"/>
    <property type="molecule type" value="Genomic_DNA"/>
</dbReference>
<evidence type="ECO:0000313" key="4">
    <source>
        <dbReference type="Proteomes" id="UP001152888"/>
    </source>
</evidence>
<sequence>MTEYDIDIELFITLVQEHPVIWDRSDKDYKHRNPTAQAWRDICSVLVENYSSEDEYKKSQISNTVHRKWTNLKDSWIRCFKKDIELRKSGRNKSRKYIYHDQMAFLRKNFVETNGSESSLTEENDPGTKPFMDDSNSQIYTLTFPQSPVENECEVDVELLISLVAERPAIWDRTHRYYKHKKASAQAWKEICTIVVDQYMKAEDTEKVQICRTVQRKWTNIRDTWTKFVKKEADMRKSGITPTNLKKYTYHDNLFFLQRNLQNNNAPSNTMDAKELSLQNSTDDSNEHTNVNTSNSNRKRNNDPFETQNFGVANINDELDAKDVGYINFTDDSSDALRSTRTQSPVNNSQIRMGSTCNTKKMRFTQAEEVELGENRHMCFFRGILPSLNDFDDDQTIEFQMKVLSTIRDIKKYRLNSNLLDNANAPSFATHSDTPFASIRNMNPERSAQTISSTSAPNRSPGFISSSPLSAKLEYDSPDSPASPSAPT</sequence>
<dbReference type="SMART" id="SM00595">
    <property type="entry name" value="MADF"/>
    <property type="match status" value="2"/>
</dbReference>
<feature type="region of interest" description="Disordered" evidence="1">
    <location>
        <begin position="446"/>
        <end position="488"/>
    </location>
</feature>